<dbReference type="AlphaFoldDB" id="A0A6C0KIX5"/>
<reference evidence="1" key="1">
    <citation type="journal article" date="2020" name="Nature">
        <title>Giant virus diversity and host interactions through global metagenomics.</title>
        <authorList>
            <person name="Schulz F."/>
            <person name="Roux S."/>
            <person name="Paez-Espino D."/>
            <person name="Jungbluth S."/>
            <person name="Walsh D.A."/>
            <person name="Denef V.J."/>
            <person name="McMahon K.D."/>
            <person name="Konstantinidis K.T."/>
            <person name="Eloe-Fadrosh E.A."/>
            <person name="Kyrpides N.C."/>
            <person name="Woyke T."/>
        </authorList>
    </citation>
    <scope>NUCLEOTIDE SEQUENCE</scope>
    <source>
        <strain evidence="1">GVMAG-S-3300011013-78</strain>
    </source>
</reference>
<accession>A0A6C0KIX5</accession>
<name>A0A6C0KIX5_9ZZZZ</name>
<dbReference type="EMBL" id="MN740878">
    <property type="protein sequence ID" value="QHU16258.1"/>
    <property type="molecule type" value="Genomic_DNA"/>
</dbReference>
<organism evidence="1">
    <name type="scientific">viral metagenome</name>
    <dbReference type="NCBI Taxonomy" id="1070528"/>
    <lineage>
        <taxon>unclassified sequences</taxon>
        <taxon>metagenomes</taxon>
        <taxon>organismal metagenomes</taxon>
    </lineage>
</organism>
<sequence>MRFQKTSEQLDIDLNSYYNDPTSYWDTAVSSTVNNPFGSYPVSGKLSDLATIDFPSKLDSAFIDYLHKAKYALDQEVWAQLLQNFNINTYSPCIRYFGLSETNMENIAANYYSFFPSFWNSWSYHQKPDVDGEDASYYEQINHNIGNIATNSSNGHLSKNACHYLFIDSYDNVVINTNGLFHRNFIFNNLSNINRSTYIFCASPPSDTNDYANDCDHIFVRYMSRACL</sequence>
<proteinExistence type="predicted"/>
<evidence type="ECO:0000313" key="1">
    <source>
        <dbReference type="EMBL" id="QHU16258.1"/>
    </source>
</evidence>
<protein>
    <submittedName>
        <fullName evidence="1">Uncharacterized protein</fullName>
    </submittedName>
</protein>